<proteinExistence type="predicted"/>
<dbReference type="AlphaFoldDB" id="A0A409YJ34"/>
<comment type="caution">
    <text evidence="2">The sequence shown here is derived from an EMBL/GenBank/DDBJ whole genome shotgun (WGS) entry which is preliminary data.</text>
</comment>
<protein>
    <submittedName>
        <fullName evidence="2">Uncharacterized protein</fullName>
    </submittedName>
</protein>
<reference evidence="2 3" key="1">
    <citation type="journal article" date="2018" name="Evol. Lett.">
        <title>Horizontal gene cluster transfer increased hallucinogenic mushroom diversity.</title>
        <authorList>
            <person name="Reynolds H.T."/>
            <person name="Vijayakumar V."/>
            <person name="Gluck-Thaler E."/>
            <person name="Korotkin H.B."/>
            <person name="Matheny P.B."/>
            <person name="Slot J.C."/>
        </authorList>
    </citation>
    <scope>NUCLEOTIDE SEQUENCE [LARGE SCALE GENOMIC DNA]</scope>
    <source>
        <strain evidence="2 3">SRW20</strain>
    </source>
</reference>
<name>A0A409YJ34_9AGAR</name>
<organism evidence="2 3">
    <name type="scientific">Gymnopilus dilepis</name>
    <dbReference type="NCBI Taxonomy" id="231916"/>
    <lineage>
        <taxon>Eukaryota</taxon>
        <taxon>Fungi</taxon>
        <taxon>Dikarya</taxon>
        <taxon>Basidiomycota</taxon>
        <taxon>Agaricomycotina</taxon>
        <taxon>Agaricomycetes</taxon>
        <taxon>Agaricomycetidae</taxon>
        <taxon>Agaricales</taxon>
        <taxon>Agaricineae</taxon>
        <taxon>Hymenogastraceae</taxon>
        <taxon>Gymnopilus</taxon>
    </lineage>
</organism>
<gene>
    <name evidence="2" type="ORF">CVT26_004933</name>
</gene>
<evidence type="ECO:0000313" key="3">
    <source>
        <dbReference type="Proteomes" id="UP000284706"/>
    </source>
</evidence>
<dbReference type="Proteomes" id="UP000284706">
    <property type="component" value="Unassembled WGS sequence"/>
</dbReference>
<feature type="region of interest" description="Disordered" evidence="1">
    <location>
        <begin position="69"/>
        <end position="88"/>
    </location>
</feature>
<keyword evidence="3" id="KW-1185">Reference proteome</keyword>
<accession>A0A409YJ34</accession>
<evidence type="ECO:0000256" key="1">
    <source>
        <dbReference type="SAM" id="MobiDB-lite"/>
    </source>
</evidence>
<evidence type="ECO:0000313" key="2">
    <source>
        <dbReference type="EMBL" id="PPR02996.1"/>
    </source>
</evidence>
<sequence length="88" mass="10137">MPWAIEGWKFAGVSSAPALAIGEMVGGGWCRCWFRCWWFGGMMALEAKSTLEKQEARKEGCYTPEEIVGRRTSSPTKRERKMAMEKWW</sequence>
<dbReference type="EMBL" id="NHYE01000793">
    <property type="protein sequence ID" value="PPR02996.1"/>
    <property type="molecule type" value="Genomic_DNA"/>
</dbReference>
<dbReference type="InParanoid" id="A0A409YJ34"/>